<dbReference type="Proteomes" id="UP001314170">
    <property type="component" value="Unassembled WGS sequence"/>
</dbReference>
<dbReference type="EMBL" id="CAWUPB010000936">
    <property type="protein sequence ID" value="CAK7333767.1"/>
    <property type="molecule type" value="Genomic_DNA"/>
</dbReference>
<comment type="subcellular location">
    <subcellularLocation>
        <location evidence="1">Nucleus</location>
    </subcellularLocation>
</comment>
<comment type="caution">
    <text evidence="10">The sequence shown here is derived from an EMBL/GenBank/DDBJ whole genome shotgun (WGS) entry which is preliminary data.</text>
</comment>
<dbReference type="SMART" id="SM00443">
    <property type="entry name" value="G_patch"/>
    <property type="match status" value="1"/>
</dbReference>
<evidence type="ECO:0000256" key="7">
    <source>
        <dbReference type="SAM" id="Coils"/>
    </source>
</evidence>
<evidence type="ECO:0000256" key="2">
    <source>
        <dbReference type="ARBA" id="ARBA00010900"/>
    </source>
</evidence>
<feature type="region of interest" description="Disordered" evidence="8">
    <location>
        <begin position="252"/>
        <end position="277"/>
    </location>
</feature>
<reference evidence="10 11" key="1">
    <citation type="submission" date="2024-01" db="EMBL/GenBank/DDBJ databases">
        <authorList>
            <person name="Waweru B."/>
        </authorList>
    </citation>
    <scope>NUCLEOTIDE SEQUENCE [LARGE SCALE GENOMIC DNA]</scope>
</reference>
<dbReference type="InterPro" id="IPR045211">
    <property type="entry name" value="TFP11/STIP/Ntr1"/>
</dbReference>
<dbReference type="GO" id="GO:0071008">
    <property type="term" value="C:U2-type post-mRNA release spliceosomal complex"/>
    <property type="evidence" value="ECO:0007669"/>
    <property type="project" value="TreeGrafter"/>
</dbReference>
<dbReference type="Pfam" id="PF12457">
    <property type="entry name" value="TIP_N"/>
    <property type="match status" value="1"/>
</dbReference>
<evidence type="ECO:0000259" key="9">
    <source>
        <dbReference type="PROSITE" id="PS50174"/>
    </source>
</evidence>
<dbReference type="Pfam" id="PF01585">
    <property type="entry name" value="G-patch"/>
    <property type="match status" value="1"/>
</dbReference>
<name>A0AAV1RE31_9ROSI</name>
<feature type="domain" description="G-patch" evidence="9">
    <location>
        <begin position="197"/>
        <end position="242"/>
    </location>
</feature>
<evidence type="ECO:0000256" key="1">
    <source>
        <dbReference type="ARBA" id="ARBA00004123"/>
    </source>
</evidence>
<evidence type="ECO:0000256" key="6">
    <source>
        <dbReference type="ARBA" id="ARBA00023242"/>
    </source>
</evidence>
<feature type="compositionally biased region" description="Basic and acidic residues" evidence="8">
    <location>
        <begin position="155"/>
        <end position="186"/>
    </location>
</feature>
<keyword evidence="3" id="KW-0507">mRNA processing</keyword>
<feature type="compositionally biased region" description="Polar residues" evidence="8">
    <location>
        <begin position="258"/>
        <end position="267"/>
    </location>
</feature>
<dbReference type="GO" id="GO:0000390">
    <property type="term" value="P:spliceosomal complex disassembly"/>
    <property type="evidence" value="ECO:0007669"/>
    <property type="project" value="InterPro"/>
</dbReference>
<dbReference type="InterPro" id="IPR022159">
    <property type="entry name" value="STIP/TFIP11_N"/>
</dbReference>
<keyword evidence="5" id="KW-0508">mRNA splicing</keyword>
<evidence type="ECO:0000313" key="10">
    <source>
        <dbReference type="EMBL" id="CAK7333767.1"/>
    </source>
</evidence>
<dbReference type="GO" id="GO:0003676">
    <property type="term" value="F:nucleic acid binding"/>
    <property type="evidence" value="ECO:0007669"/>
    <property type="project" value="InterPro"/>
</dbReference>
<protein>
    <recommendedName>
        <fullName evidence="9">G-patch domain-containing protein</fullName>
    </recommendedName>
</protein>
<comment type="similarity">
    <text evidence="2">Belongs to the TFP11/STIP family.</text>
</comment>
<evidence type="ECO:0000313" key="11">
    <source>
        <dbReference type="Proteomes" id="UP001314170"/>
    </source>
</evidence>
<evidence type="ECO:0000256" key="8">
    <source>
        <dbReference type="SAM" id="MobiDB-lite"/>
    </source>
</evidence>
<dbReference type="PROSITE" id="PS50174">
    <property type="entry name" value="G_PATCH"/>
    <property type="match status" value="1"/>
</dbReference>
<feature type="compositionally biased region" description="Basic and acidic residues" evidence="8">
    <location>
        <begin position="88"/>
        <end position="97"/>
    </location>
</feature>
<feature type="region of interest" description="Disordered" evidence="8">
    <location>
        <begin position="49"/>
        <end position="120"/>
    </location>
</feature>
<gene>
    <name evidence="10" type="ORF">DCAF_LOCUS9607</name>
</gene>
<keyword evidence="6" id="KW-0539">Nucleus</keyword>
<dbReference type="AlphaFoldDB" id="A0AAV1RE31"/>
<feature type="region of interest" description="Disordered" evidence="8">
    <location>
        <begin position="133"/>
        <end position="186"/>
    </location>
</feature>
<proteinExistence type="inferred from homology"/>
<dbReference type="InterPro" id="IPR022783">
    <property type="entry name" value="GCFC_dom"/>
</dbReference>
<dbReference type="Pfam" id="PF07842">
    <property type="entry name" value="GCFC"/>
    <property type="match status" value="1"/>
</dbReference>
<evidence type="ECO:0000256" key="4">
    <source>
        <dbReference type="ARBA" id="ARBA00022728"/>
    </source>
</evidence>
<keyword evidence="7" id="KW-0175">Coiled coil</keyword>
<dbReference type="PANTHER" id="PTHR23329:SF1">
    <property type="entry name" value="TUFTELIN-INTERACTING PROTEIN 11"/>
    <property type="match status" value="1"/>
</dbReference>
<evidence type="ECO:0000256" key="5">
    <source>
        <dbReference type="ARBA" id="ARBA00023187"/>
    </source>
</evidence>
<feature type="coiled-coil region" evidence="7">
    <location>
        <begin position="348"/>
        <end position="396"/>
    </location>
</feature>
<dbReference type="InterPro" id="IPR000467">
    <property type="entry name" value="G_patch_dom"/>
</dbReference>
<organism evidence="10 11">
    <name type="scientific">Dovyalis caffra</name>
    <dbReference type="NCBI Taxonomy" id="77055"/>
    <lineage>
        <taxon>Eukaryota</taxon>
        <taxon>Viridiplantae</taxon>
        <taxon>Streptophyta</taxon>
        <taxon>Embryophyta</taxon>
        <taxon>Tracheophyta</taxon>
        <taxon>Spermatophyta</taxon>
        <taxon>Magnoliopsida</taxon>
        <taxon>eudicotyledons</taxon>
        <taxon>Gunneridae</taxon>
        <taxon>Pentapetalae</taxon>
        <taxon>rosids</taxon>
        <taxon>fabids</taxon>
        <taxon>Malpighiales</taxon>
        <taxon>Salicaceae</taxon>
        <taxon>Flacourtieae</taxon>
        <taxon>Dovyalis</taxon>
    </lineage>
</organism>
<feature type="compositionally biased region" description="Acidic residues" evidence="8">
    <location>
        <begin position="138"/>
        <end position="148"/>
    </location>
</feature>
<keyword evidence="4" id="KW-0747">Spliceosome</keyword>
<evidence type="ECO:0000256" key="3">
    <source>
        <dbReference type="ARBA" id="ARBA00022664"/>
    </source>
</evidence>
<dbReference type="PANTHER" id="PTHR23329">
    <property type="entry name" value="TUFTELIN-INTERACTING PROTEIN 11-RELATED"/>
    <property type="match status" value="1"/>
</dbReference>
<keyword evidence="11" id="KW-1185">Reference proteome</keyword>
<accession>A0AAV1RE31</accession>
<sequence>MDDYQERERFGMENDFEDGQFIDGEFYFRKQREKRKQSKDEVLYGIFADYDSDDDDSSSRKRRKEGRKADLTKPVNFVSTGTVMPNQEIDKNLKDQNGDDMFAADDDNTPGLGSGFNTGLGFNSGFVDRNGVKKSEGFEDDGHDEAEDNFLPTEFGRRIKEAAERRERERMMEKKAKGGGKSKEVKAGDVGEFEKHTKGIGLKLLEKMGYKGGGLGRNQQGIVAPIEAKMRPKNMGMGFNDFKETSAKLPQLEEKDTVSQSQSQTVGRTKERLWMKGKKKKKQEKYITADELLAKNEEPGCGVFQKVIDMRGPQVRVLTNLENLNAEEKAKENDVPMPELQHNVRLIVDLAELDIQKIDRDLRNERETAMSLKQEKERLETEAARQKKQLDNVEEIMRVLSHIEEQKSSGTLTLDSLAKYFSDIKRKFAEDYKLCNLSCIACSYALPLFIRVFQGWDSLRNPMHGLEVVELWKNVLQGEESSDIWDEATPYAQLVSEVVLPAVRISGINTWEPRDPDPMLTFWSLGKICYLQQLFRASWIT</sequence>